<comment type="caution">
    <text evidence="16">The sequence shown here is derived from an EMBL/GenBank/DDBJ whole genome shotgun (WGS) entry which is preliminary data.</text>
</comment>
<organism evidence="16 17">
    <name type="scientific">Elsinoe australis</name>
    <dbReference type="NCBI Taxonomy" id="40998"/>
    <lineage>
        <taxon>Eukaryota</taxon>
        <taxon>Fungi</taxon>
        <taxon>Dikarya</taxon>
        <taxon>Ascomycota</taxon>
        <taxon>Pezizomycotina</taxon>
        <taxon>Dothideomycetes</taxon>
        <taxon>Dothideomycetidae</taxon>
        <taxon>Myriangiales</taxon>
        <taxon>Elsinoaceae</taxon>
        <taxon>Elsinoe</taxon>
    </lineage>
</organism>
<feature type="region of interest" description="Disordered" evidence="13">
    <location>
        <begin position="210"/>
        <end position="271"/>
    </location>
</feature>
<feature type="domain" description="MRG" evidence="14">
    <location>
        <begin position="266"/>
        <end position="443"/>
    </location>
</feature>
<gene>
    <name evidence="16" type="ORF">B9Z65_5983</name>
</gene>
<dbReference type="PANTHER" id="PTHR10880:SF15">
    <property type="entry name" value="MSL COMPLEX SUBUNIT 3"/>
    <property type="match status" value="1"/>
</dbReference>
<evidence type="ECO:0000313" key="16">
    <source>
        <dbReference type="EMBL" id="PSK36168.1"/>
    </source>
</evidence>
<feature type="compositionally biased region" description="Polar residues" evidence="13">
    <location>
        <begin position="210"/>
        <end position="224"/>
    </location>
</feature>
<evidence type="ECO:0000259" key="14">
    <source>
        <dbReference type="Pfam" id="PF05712"/>
    </source>
</evidence>
<sequence>MAPANPGPLYGKDERALCFHHELLYEAKVLDSRLVDANDKKGPWQYFVHYKGWKNTDDNGSCDIVHIYSSLDLGFISITLCCCCSYSPSSSSTLLLLLINTLPHPHHHLHSSYRTPTPSLCLMAQRKNPPAAPPRKQTSAPKSEPAPSPPPKRAIRKTAQITTKTTTSKIVKIKVNTDNGSDRWDDWVPQERLRKFTDENRELARNLINEMNAQRRSTASRPSNAASVKKKAAAGSDRLGSSARGSEEVGVASRGTKRGRDGKEVEGTEKEEDFLRRPAIKLHIPDSLKSILVDDWEKVTKDSKLVALPSKTPVNMFLDDYEDFEKQRRREGSADWDILEEVVAGVREYFNKSLGRLLLYRFERPQWQDLHSQLNKGTGDLSGKQVADVYGVEHLLRLFVSLPDLIAHTNMDSQAVSRLREELFKMVQFASRNIPKYLAEAYEHPGDQYIDSVR</sequence>
<dbReference type="InterPro" id="IPR008676">
    <property type="entry name" value="MRG"/>
</dbReference>
<evidence type="ECO:0000256" key="10">
    <source>
        <dbReference type="ARBA" id="ARBA00023242"/>
    </source>
</evidence>
<name>A0A2P7YJK7_9PEZI</name>
<evidence type="ECO:0000256" key="12">
    <source>
        <dbReference type="ARBA" id="ARBA00072864"/>
    </source>
</evidence>
<dbReference type="GO" id="GO:0006325">
    <property type="term" value="P:chromatin organization"/>
    <property type="evidence" value="ECO:0007669"/>
    <property type="project" value="UniProtKB-KW"/>
</dbReference>
<dbReference type="Gene3D" id="2.30.30.140">
    <property type="match status" value="2"/>
</dbReference>
<feature type="region of interest" description="Disordered" evidence="13">
    <location>
        <begin position="123"/>
        <end position="158"/>
    </location>
</feature>
<dbReference type="STRING" id="40998.A0A2P7YJK7"/>
<protein>
    <recommendedName>
        <fullName evidence="4">Chromatin modification-related protein EAF3</fullName>
    </recommendedName>
    <alternativeName>
        <fullName evidence="12">Chromatin modification-related protein eaf3</fullName>
    </alternativeName>
</protein>
<feature type="compositionally biased region" description="Basic and acidic residues" evidence="13">
    <location>
        <begin position="258"/>
        <end position="271"/>
    </location>
</feature>
<evidence type="ECO:0000256" key="11">
    <source>
        <dbReference type="ARBA" id="ARBA00057322"/>
    </source>
</evidence>
<dbReference type="Pfam" id="PF22732">
    <property type="entry name" value="MSL3_chromo-like"/>
    <property type="match status" value="1"/>
</dbReference>
<dbReference type="GO" id="GO:0035267">
    <property type="term" value="C:NuA4 histone acetyltransferase complex"/>
    <property type="evidence" value="ECO:0007669"/>
    <property type="project" value="TreeGrafter"/>
</dbReference>
<dbReference type="InterPro" id="IPR026541">
    <property type="entry name" value="MRG_dom"/>
</dbReference>
<keyword evidence="5" id="KW-0227">DNA damage</keyword>
<dbReference type="OrthoDB" id="124855at2759"/>
<dbReference type="GO" id="GO:0006281">
    <property type="term" value="P:DNA repair"/>
    <property type="evidence" value="ECO:0007669"/>
    <property type="project" value="UniProtKB-KW"/>
</dbReference>
<comment type="similarity">
    <text evidence="2">Belongs to the MRG family.</text>
</comment>
<dbReference type="Proteomes" id="UP000243723">
    <property type="component" value="Unassembled WGS sequence"/>
</dbReference>
<dbReference type="GO" id="GO:0006355">
    <property type="term" value="P:regulation of DNA-templated transcription"/>
    <property type="evidence" value="ECO:0007669"/>
    <property type="project" value="InterPro"/>
</dbReference>
<keyword evidence="17" id="KW-1185">Reference proteome</keyword>
<evidence type="ECO:0000256" key="9">
    <source>
        <dbReference type="ARBA" id="ARBA00023204"/>
    </source>
</evidence>
<dbReference type="InterPro" id="IPR053820">
    <property type="entry name" value="MSL3_chromo-like"/>
</dbReference>
<feature type="domain" description="MSL3 chromodomain-like" evidence="15">
    <location>
        <begin position="10"/>
        <end position="56"/>
    </location>
</feature>
<comment type="subcellular location">
    <subcellularLocation>
        <location evidence="1">Nucleus</location>
    </subcellularLocation>
</comment>
<dbReference type="PROSITE" id="PS51640">
    <property type="entry name" value="MRG"/>
    <property type="match status" value="1"/>
</dbReference>
<evidence type="ECO:0000256" key="1">
    <source>
        <dbReference type="ARBA" id="ARBA00004123"/>
    </source>
</evidence>
<evidence type="ECO:0000313" key="17">
    <source>
        <dbReference type="Proteomes" id="UP000243723"/>
    </source>
</evidence>
<dbReference type="InterPro" id="IPR016197">
    <property type="entry name" value="Chromo-like_dom_sf"/>
</dbReference>
<dbReference type="SUPFAM" id="SSF54160">
    <property type="entry name" value="Chromo domain-like"/>
    <property type="match status" value="2"/>
</dbReference>
<keyword evidence="6" id="KW-0156">Chromatin regulator</keyword>
<proteinExistence type="inferred from homology"/>
<evidence type="ECO:0000256" key="4">
    <source>
        <dbReference type="ARBA" id="ARBA00018505"/>
    </source>
</evidence>
<evidence type="ECO:0000256" key="7">
    <source>
        <dbReference type="ARBA" id="ARBA00023015"/>
    </source>
</evidence>
<evidence type="ECO:0000256" key="2">
    <source>
        <dbReference type="ARBA" id="ARBA00009093"/>
    </source>
</evidence>
<evidence type="ECO:0000256" key="6">
    <source>
        <dbReference type="ARBA" id="ARBA00022853"/>
    </source>
</evidence>
<dbReference type="AlphaFoldDB" id="A0A2P7YJK7"/>
<dbReference type="Pfam" id="PF05712">
    <property type="entry name" value="MRG"/>
    <property type="match status" value="1"/>
</dbReference>
<dbReference type="InterPro" id="IPR038217">
    <property type="entry name" value="MRG_C_sf"/>
</dbReference>
<keyword evidence="9" id="KW-0234">DNA repair</keyword>
<keyword evidence="7" id="KW-0805">Transcription regulation</keyword>
<dbReference type="PANTHER" id="PTHR10880">
    <property type="entry name" value="MORTALITY FACTOR 4-LIKE PROTEIN"/>
    <property type="match status" value="1"/>
</dbReference>
<evidence type="ECO:0000259" key="15">
    <source>
        <dbReference type="Pfam" id="PF22732"/>
    </source>
</evidence>
<comment type="function">
    <text evidence="11">Involved in deacetylation of histones, chromatin assembly and chromosome segregation. May act as a transcriptional oscillator, directing histone deacetylases to specific chromosomal domains. Component of the NuA4 histone acetyltransferase complex which is involved in transcriptional activation of selected genes principally by acetylation of nucleosomal histone H4 and H2A. The NuA4 complex is also involved in DNA repair.</text>
</comment>
<dbReference type="Gene3D" id="1.10.274.30">
    <property type="entry name" value="MRG domain"/>
    <property type="match status" value="1"/>
</dbReference>
<dbReference type="EMBL" id="NHZQ01000422">
    <property type="protein sequence ID" value="PSK36168.1"/>
    <property type="molecule type" value="Genomic_DNA"/>
</dbReference>
<reference evidence="16 17" key="1">
    <citation type="submission" date="2017-05" db="EMBL/GenBank/DDBJ databases">
        <title>Draft genome sequence of Elsinoe australis.</title>
        <authorList>
            <person name="Cheng Q."/>
        </authorList>
    </citation>
    <scope>NUCLEOTIDE SEQUENCE [LARGE SCALE GENOMIC DNA]</scope>
    <source>
        <strain evidence="16 17">NL1</strain>
    </source>
</reference>
<evidence type="ECO:0000256" key="3">
    <source>
        <dbReference type="ARBA" id="ARBA00011353"/>
    </source>
</evidence>
<accession>A0A2P7YJK7</accession>
<keyword evidence="10" id="KW-0539">Nucleus</keyword>
<keyword evidence="8" id="KW-0804">Transcription</keyword>
<evidence type="ECO:0000256" key="13">
    <source>
        <dbReference type="SAM" id="MobiDB-lite"/>
    </source>
</evidence>
<comment type="subunit">
    <text evidence="3">Component of the NuA4 histone acetyltransferase complex.</text>
</comment>
<dbReference type="FunFam" id="1.10.274.30:FF:000004">
    <property type="entry name" value="Putative Chromatin modification-related protein eaf3"/>
    <property type="match status" value="1"/>
</dbReference>
<dbReference type="GO" id="GO:0032221">
    <property type="term" value="C:Rpd3S complex"/>
    <property type="evidence" value="ECO:0007669"/>
    <property type="project" value="TreeGrafter"/>
</dbReference>
<evidence type="ECO:0000256" key="8">
    <source>
        <dbReference type="ARBA" id="ARBA00023163"/>
    </source>
</evidence>
<evidence type="ECO:0000256" key="5">
    <source>
        <dbReference type="ARBA" id="ARBA00022763"/>
    </source>
</evidence>